<dbReference type="Proteomes" id="UP000179179">
    <property type="component" value="Unassembled WGS sequence"/>
</dbReference>
<evidence type="ECO:0000313" key="2">
    <source>
        <dbReference type="EMBL" id="OGM51291.1"/>
    </source>
</evidence>
<dbReference type="RefSeq" id="XP_022395008.1">
    <property type="nucleotide sequence ID" value="XM_022527318.1"/>
</dbReference>
<dbReference type="OrthoDB" id="4439160at2759"/>
<evidence type="ECO:0000256" key="1">
    <source>
        <dbReference type="SAM" id="SignalP"/>
    </source>
</evidence>
<dbReference type="GeneID" id="34443578"/>
<evidence type="ECO:0000313" key="3">
    <source>
        <dbReference type="Proteomes" id="UP000179179"/>
    </source>
</evidence>
<keyword evidence="3" id="KW-1185">Reference proteome</keyword>
<comment type="caution">
    <text evidence="2">The sequence shown here is derived from an EMBL/GenBank/DDBJ whole genome shotgun (WGS) entry which is preliminary data.</text>
</comment>
<protein>
    <recommendedName>
        <fullName evidence="4">Secreted protein</fullName>
    </recommendedName>
</protein>
<dbReference type="EMBL" id="LYCR01000001">
    <property type="protein sequence ID" value="OGM51291.1"/>
    <property type="molecule type" value="Genomic_DNA"/>
</dbReference>
<evidence type="ECO:0008006" key="4">
    <source>
        <dbReference type="Google" id="ProtNLM"/>
    </source>
</evidence>
<accession>A0A1F8AHW0</accession>
<proteinExistence type="predicted"/>
<keyword evidence="1" id="KW-0732">Signal</keyword>
<gene>
    <name evidence="2" type="ORF">ABOM_000188</name>
</gene>
<sequence>MKIQTLFSLAAVGLTFATPIHNLEKRDQQTCIKEAVQKELGNFFDILAVSNEKNREQLDGFISCIAEEVGQLNDTAELTQNPLEWLQSSECVKHFGGNFMSALVSQGNRFQESVAVALSESATCLQQLEEK</sequence>
<organism evidence="2 3">
    <name type="scientific">Aspergillus bombycis</name>
    <dbReference type="NCBI Taxonomy" id="109264"/>
    <lineage>
        <taxon>Eukaryota</taxon>
        <taxon>Fungi</taxon>
        <taxon>Dikarya</taxon>
        <taxon>Ascomycota</taxon>
        <taxon>Pezizomycotina</taxon>
        <taxon>Eurotiomycetes</taxon>
        <taxon>Eurotiomycetidae</taxon>
        <taxon>Eurotiales</taxon>
        <taxon>Aspergillaceae</taxon>
        <taxon>Aspergillus</taxon>
    </lineage>
</organism>
<feature type="chain" id="PRO_5009534891" description="Secreted protein" evidence="1">
    <location>
        <begin position="18"/>
        <end position="131"/>
    </location>
</feature>
<dbReference type="AlphaFoldDB" id="A0A1F8AHW0"/>
<reference evidence="2 3" key="1">
    <citation type="journal article" date="2016" name="Genome Biol. Evol.">
        <title>Draft genome sequence of an aflatoxigenic Aspergillus species, A. bombycis.</title>
        <authorList>
            <person name="Moore G.G."/>
            <person name="Mack B.M."/>
            <person name="Beltz S.B."/>
            <person name="Gilbert M.K."/>
        </authorList>
    </citation>
    <scope>NUCLEOTIDE SEQUENCE [LARGE SCALE GENOMIC DNA]</scope>
    <source>
        <strain evidence="3">NRRL 26010</strain>
    </source>
</reference>
<name>A0A1F8AHW0_9EURO</name>
<feature type="signal peptide" evidence="1">
    <location>
        <begin position="1"/>
        <end position="17"/>
    </location>
</feature>